<dbReference type="InParanoid" id="A0A1X7U1X7"/>
<dbReference type="GO" id="GO:0030139">
    <property type="term" value="C:endocytic vesicle"/>
    <property type="evidence" value="ECO:0007669"/>
    <property type="project" value="TreeGrafter"/>
</dbReference>
<dbReference type="SMART" id="SM00167">
    <property type="entry name" value="VPS9"/>
    <property type="match status" value="1"/>
</dbReference>
<protein>
    <recommendedName>
        <fullName evidence="2">VPS9 domain-containing protein</fullName>
    </recommendedName>
</protein>
<accession>A0A1X7U1X7</accession>
<dbReference type="EnsemblMetazoa" id="Aqu2.1.21885_001">
    <property type="protein sequence ID" value="Aqu2.1.21885_001"/>
    <property type="gene ID" value="Aqu2.1.21885"/>
</dbReference>
<dbReference type="GO" id="GO:0031267">
    <property type="term" value="F:small GTPase binding"/>
    <property type="evidence" value="ECO:0007669"/>
    <property type="project" value="TreeGrafter"/>
</dbReference>
<dbReference type="Pfam" id="PF18151">
    <property type="entry name" value="DUF5601"/>
    <property type="match status" value="1"/>
</dbReference>
<dbReference type="InterPro" id="IPR041545">
    <property type="entry name" value="DUF5601"/>
</dbReference>
<dbReference type="OrthoDB" id="10264848at2759"/>
<dbReference type="PROSITE" id="PS51205">
    <property type="entry name" value="VPS9"/>
    <property type="match status" value="1"/>
</dbReference>
<dbReference type="KEGG" id="aqu:105314011"/>
<feature type="compositionally biased region" description="Polar residues" evidence="1">
    <location>
        <begin position="336"/>
        <end position="345"/>
    </location>
</feature>
<dbReference type="PANTHER" id="PTHR23101:SF25">
    <property type="entry name" value="GTPASE-ACTIVATING PROTEIN AND VPS9 DOMAIN-CONTAINING PROTEIN 1"/>
    <property type="match status" value="1"/>
</dbReference>
<proteinExistence type="predicted"/>
<name>A0A1X7U1X7_AMPQE</name>
<dbReference type="EnsemblMetazoa" id="XM_020000891.1">
    <property type="protein sequence ID" value="XP_019856450.1"/>
    <property type="gene ID" value="LOC105314011"/>
</dbReference>
<dbReference type="Proteomes" id="UP000007879">
    <property type="component" value="Unassembled WGS sequence"/>
</dbReference>
<dbReference type="Gene3D" id="1.20.1050.80">
    <property type="entry name" value="VPS9 domain"/>
    <property type="match status" value="1"/>
</dbReference>
<feature type="compositionally biased region" description="Basic and acidic residues" evidence="1">
    <location>
        <begin position="366"/>
        <end position="378"/>
    </location>
</feature>
<dbReference type="GO" id="GO:0016192">
    <property type="term" value="P:vesicle-mediated transport"/>
    <property type="evidence" value="ECO:0007669"/>
    <property type="project" value="InterPro"/>
</dbReference>
<evidence type="ECO:0000256" key="1">
    <source>
        <dbReference type="SAM" id="MobiDB-lite"/>
    </source>
</evidence>
<evidence type="ECO:0000259" key="2">
    <source>
        <dbReference type="PROSITE" id="PS51205"/>
    </source>
</evidence>
<evidence type="ECO:0000313" key="4">
    <source>
        <dbReference type="Proteomes" id="UP000007879"/>
    </source>
</evidence>
<evidence type="ECO:0000313" key="3">
    <source>
        <dbReference type="EnsemblMetazoa" id="Aqu2.1.21885_001"/>
    </source>
</evidence>
<reference evidence="4" key="1">
    <citation type="journal article" date="2010" name="Nature">
        <title>The Amphimedon queenslandica genome and the evolution of animal complexity.</title>
        <authorList>
            <person name="Srivastava M."/>
            <person name="Simakov O."/>
            <person name="Chapman J."/>
            <person name="Fahey B."/>
            <person name="Gauthier M.E."/>
            <person name="Mitros T."/>
            <person name="Richards G.S."/>
            <person name="Conaco C."/>
            <person name="Dacre M."/>
            <person name="Hellsten U."/>
            <person name="Larroux C."/>
            <person name="Putnam N.H."/>
            <person name="Stanke M."/>
            <person name="Adamska M."/>
            <person name="Darling A."/>
            <person name="Degnan S.M."/>
            <person name="Oakley T.H."/>
            <person name="Plachetzki D.C."/>
            <person name="Zhai Y."/>
            <person name="Adamski M."/>
            <person name="Calcino A."/>
            <person name="Cummins S.F."/>
            <person name="Goodstein D.M."/>
            <person name="Harris C."/>
            <person name="Jackson D.J."/>
            <person name="Leys S.P."/>
            <person name="Shu S."/>
            <person name="Woodcroft B.J."/>
            <person name="Vervoort M."/>
            <person name="Kosik K.S."/>
            <person name="Manning G."/>
            <person name="Degnan B.M."/>
            <person name="Rokhsar D.S."/>
        </authorList>
    </citation>
    <scope>NUCLEOTIDE SEQUENCE [LARGE SCALE GENOMIC DNA]</scope>
</reference>
<feature type="domain" description="VPS9" evidence="2">
    <location>
        <begin position="118"/>
        <end position="260"/>
    </location>
</feature>
<sequence length="436" mass="50546">MEVSEISFLRNKVVEPEVFVIEGKSFLEKMRHTSCFDLVRRIKAFINAFTEMEGKHNPDQFSSKLQGFLDEINLVIQDHSQWRDEDEVGIKKAMEALERYLLTRLYSTAFYLPTSTDAEDDESFYYRVRLLQFLQPDHLDLPKRKYNQIAFEMAAQEFSRLEEDLLKSPREKLACIINAVKIVINLLKYSTSDGGTGADDFLPYIIYLILLTSPKHIHSNLRYIRRFRRPTSMTSEEAYYLTQVESGVMFISTLDHTSLSITEEEFKRGMSEAEDKIKNGRDVPRRFSKEQGGWERLLVDLAATNPSFKERDEVLSPLQEEEKELDESKGPRLPTINDSIGFPQSENFEDEEEREGEEEEEEEEVKEMVDTATSDKMEGSSISRGQLLMATISDCLLPKLLQKKFEDMTVSELKELHNCYKTLGSRLEGLKEERPS</sequence>
<dbReference type="InterPro" id="IPR045046">
    <property type="entry name" value="Vps9-like"/>
</dbReference>
<dbReference type="Pfam" id="PF02204">
    <property type="entry name" value="VPS9"/>
    <property type="match status" value="1"/>
</dbReference>
<dbReference type="AlphaFoldDB" id="A0A1X7U1X7"/>
<feature type="compositionally biased region" description="Acidic residues" evidence="1">
    <location>
        <begin position="347"/>
        <end position="365"/>
    </location>
</feature>
<keyword evidence="4" id="KW-1185">Reference proteome</keyword>
<dbReference type="GO" id="GO:0005085">
    <property type="term" value="F:guanyl-nucleotide exchange factor activity"/>
    <property type="evidence" value="ECO:0007669"/>
    <property type="project" value="InterPro"/>
</dbReference>
<dbReference type="PANTHER" id="PTHR23101">
    <property type="entry name" value="RAB GDP/GTP EXCHANGE FACTOR"/>
    <property type="match status" value="1"/>
</dbReference>
<feature type="region of interest" description="Disordered" evidence="1">
    <location>
        <begin position="318"/>
        <end position="380"/>
    </location>
</feature>
<reference evidence="3" key="2">
    <citation type="submission" date="2017-05" db="UniProtKB">
        <authorList>
            <consortium name="EnsemblMetazoa"/>
        </authorList>
    </citation>
    <scope>IDENTIFICATION</scope>
</reference>
<dbReference type="STRING" id="400682.A0A1X7U1X7"/>
<dbReference type="InterPro" id="IPR037191">
    <property type="entry name" value="VPS9_dom_sf"/>
</dbReference>
<dbReference type="InterPro" id="IPR003123">
    <property type="entry name" value="VPS9"/>
</dbReference>
<dbReference type="GO" id="GO:0005829">
    <property type="term" value="C:cytosol"/>
    <property type="evidence" value="ECO:0007669"/>
    <property type="project" value="TreeGrafter"/>
</dbReference>
<dbReference type="SUPFAM" id="SSF109993">
    <property type="entry name" value="VPS9 domain"/>
    <property type="match status" value="1"/>
</dbReference>
<gene>
    <name evidence="3" type="primary">105314011</name>
</gene>
<dbReference type="Gene3D" id="1.10.246.120">
    <property type="match status" value="1"/>
</dbReference>
<organism evidence="3">
    <name type="scientific">Amphimedon queenslandica</name>
    <name type="common">Sponge</name>
    <dbReference type="NCBI Taxonomy" id="400682"/>
    <lineage>
        <taxon>Eukaryota</taxon>
        <taxon>Metazoa</taxon>
        <taxon>Porifera</taxon>
        <taxon>Demospongiae</taxon>
        <taxon>Heteroscleromorpha</taxon>
        <taxon>Haplosclerida</taxon>
        <taxon>Niphatidae</taxon>
        <taxon>Amphimedon</taxon>
    </lineage>
</organism>